<name>A0A830FXL2_9EURY</name>
<dbReference type="Gene3D" id="3.40.50.720">
    <property type="entry name" value="NAD(P)-binding Rossmann-like Domain"/>
    <property type="match status" value="2"/>
</dbReference>
<dbReference type="EMBL" id="JAGGKO010000002">
    <property type="protein sequence ID" value="MBP1954415.1"/>
    <property type="molecule type" value="Genomic_DNA"/>
</dbReference>
<dbReference type="InterPro" id="IPR029753">
    <property type="entry name" value="D-isomer_DH_CS"/>
</dbReference>
<feature type="domain" description="D-isomer specific 2-hydroxyacid dehydrogenase NAD-binding" evidence="3">
    <location>
        <begin position="106"/>
        <end position="282"/>
    </location>
</feature>
<evidence type="ECO:0000313" key="6">
    <source>
        <dbReference type="Proteomes" id="UP000614609"/>
    </source>
</evidence>
<accession>A0A830FXL2</accession>
<evidence type="ECO:0000259" key="3">
    <source>
        <dbReference type="Pfam" id="PF02826"/>
    </source>
</evidence>
<protein>
    <submittedName>
        <fullName evidence="4 5">2-hydroxyacid dehydrogenase</fullName>
        <ecNumber evidence="5">1.1.1.272</ecNumber>
    </submittedName>
</protein>
<dbReference type="GO" id="GO:0051287">
    <property type="term" value="F:NAD binding"/>
    <property type="evidence" value="ECO:0007669"/>
    <property type="project" value="InterPro"/>
</dbReference>
<dbReference type="EMBL" id="BMOO01000002">
    <property type="protein sequence ID" value="GGM60858.1"/>
    <property type="molecule type" value="Genomic_DNA"/>
</dbReference>
<dbReference type="Proteomes" id="UP000614609">
    <property type="component" value="Unassembled WGS sequence"/>
</dbReference>
<dbReference type="Pfam" id="PF02826">
    <property type="entry name" value="2-Hacid_dh_C"/>
    <property type="match status" value="1"/>
</dbReference>
<evidence type="ECO:0000313" key="5">
    <source>
        <dbReference type="EMBL" id="MBP1954415.1"/>
    </source>
</evidence>
<dbReference type="CDD" id="cd05300">
    <property type="entry name" value="2-Hacid_dh_1"/>
    <property type="match status" value="1"/>
</dbReference>
<evidence type="ECO:0000256" key="2">
    <source>
        <dbReference type="ARBA" id="ARBA00023027"/>
    </source>
</evidence>
<dbReference type="SUPFAM" id="SSF51735">
    <property type="entry name" value="NAD(P)-binding Rossmann-fold domains"/>
    <property type="match status" value="1"/>
</dbReference>
<evidence type="ECO:0000313" key="4">
    <source>
        <dbReference type="EMBL" id="GGM60858.1"/>
    </source>
</evidence>
<reference evidence="4" key="2">
    <citation type="submission" date="2020-09" db="EMBL/GenBank/DDBJ databases">
        <authorList>
            <person name="Sun Q."/>
            <person name="Ohkuma M."/>
        </authorList>
    </citation>
    <scope>NUCLEOTIDE SEQUENCE</scope>
    <source>
        <strain evidence="4">JCM 16108</strain>
    </source>
</reference>
<dbReference type="SUPFAM" id="SSF52283">
    <property type="entry name" value="Formate/glycerate dehydrogenase catalytic domain-like"/>
    <property type="match status" value="1"/>
</dbReference>
<organism evidence="4 6">
    <name type="scientific">Halarchaeum rubridurum</name>
    <dbReference type="NCBI Taxonomy" id="489911"/>
    <lineage>
        <taxon>Archaea</taxon>
        <taxon>Methanobacteriati</taxon>
        <taxon>Methanobacteriota</taxon>
        <taxon>Stenosarchaea group</taxon>
        <taxon>Halobacteria</taxon>
        <taxon>Halobacteriales</taxon>
        <taxon>Halobacteriaceae</taxon>
    </lineage>
</organism>
<dbReference type="PANTHER" id="PTHR43333">
    <property type="entry name" value="2-HACID_DH_C DOMAIN-CONTAINING PROTEIN"/>
    <property type="match status" value="1"/>
</dbReference>
<sequence length="314" mass="33615">MATSTDLDRVAIHDWGSHPCYPSDLRDLLAAADDAREYVVREADALDDCDAVVTLYHHDAFPDAVEWVHCVRSGYDDFPLDAYEDAGVLLTNSTGVAGDLVGESAIALLLSLAKGFHLYRDQQAAGEWARLPVERPFELGRSSVCVVGLGQLGESVASRANALGMTVTGVDVRPVSQLGLEAVHDVTDLEHAVADSRFVVLTTPLTPDTRGLVDADVLAAMRDDAYLVNVSRGEVVEEDALLAALEAGELAGAALDVFEAEPLPESSPLWERSDVVVTPHAAAQSSNHGEKLARLVETNATRLAAGREPWNRVV</sequence>
<dbReference type="RefSeq" id="WP_188870249.1">
    <property type="nucleotide sequence ID" value="NZ_BMOO01000002.1"/>
</dbReference>
<dbReference type="PANTHER" id="PTHR43333:SF1">
    <property type="entry name" value="D-ISOMER SPECIFIC 2-HYDROXYACID DEHYDROGENASE NAD-BINDING DOMAIN-CONTAINING PROTEIN"/>
    <property type="match status" value="1"/>
</dbReference>
<keyword evidence="2" id="KW-0520">NAD</keyword>
<dbReference type="InterPro" id="IPR006140">
    <property type="entry name" value="D-isomer_DH_NAD-bd"/>
</dbReference>
<dbReference type="GO" id="GO:0050578">
    <property type="term" value="F:(2R)-2-hydroxyacid dehydrogenase (NADP+) activity"/>
    <property type="evidence" value="ECO:0007669"/>
    <property type="project" value="UniProtKB-EC"/>
</dbReference>
<dbReference type="EC" id="1.1.1.272" evidence="5"/>
<gene>
    <name evidence="4" type="ORF">GCM10009017_08710</name>
    <name evidence="5" type="ORF">J2752_001327</name>
</gene>
<dbReference type="AlphaFoldDB" id="A0A830FXL2"/>
<keyword evidence="1 5" id="KW-0560">Oxidoreductase</keyword>
<reference evidence="5" key="3">
    <citation type="submission" date="2021-03" db="EMBL/GenBank/DDBJ databases">
        <title>Genomic Encyclopedia of Type Strains, Phase IV (KMG-IV): sequencing the most valuable type-strain genomes for metagenomic binning, comparative biology and taxonomic classification.</title>
        <authorList>
            <person name="Goeker M."/>
        </authorList>
    </citation>
    <scope>NUCLEOTIDE SEQUENCE</scope>
    <source>
        <strain evidence="5">DSM 22443</strain>
    </source>
</reference>
<proteinExistence type="predicted"/>
<keyword evidence="6" id="KW-1185">Reference proteome</keyword>
<evidence type="ECO:0000256" key="1">
    <source>
        <dbReference type="ARBA" id="ARBA00023002"/>
    </source>
</evidence>
<dbReference type="OrthoDB" id="162251at2157"/>
<dbReference type="Proteomes" id="UP000765891">
    <property type="component" value="Unassembled WGS sequence"/>
</dbReference>
<comment type="caution">
    <text evidence="4">The sequence shown here is derived from an EMBL/GenBank/DDBJ whole genome shotgun (WGS) entry which is preliminary data.</text>
</comment>
<reference evidence="4" key="1">
    <citation type="journal article" date="2014" name="Int. J. Syst. Evol. Microbiol.">
        <title>Complete genome sequence of Corynebacterium casei LMG S-19264T (=DSM 44701T), isolated from a smear-ripened cheese.</title>
        <authorList>
            <consortium name="US DOE Joint Genome Institute (JGI-PGF)"/>
            <person name="Walter F."/>
            <person name="Albersmeier A."/>
            <person name="Kalinowski J."/>
            <person name="Ruckert C."/>
        </authorList>
    </citation>
    <scope>NUCLEOTIDE SEQUENCE</scope>
    <source>
        <strain evidence="4">JCM 16108</strain>
    </source>
</reference>
<dbReference type="InterPro" id="IPR036291">
    <property type="entry name" value="NAD(P)-bd_dom_sf"/>
</dbReference>
<dbReference type="PROSITE" id="PS00671">
    <property type="entry name" value="D_2_HYDROXYACID_DH_3"/>
    <property type="match status" value="1"/>
</dbReference>